<dbReference type="GO" id="GO:1902626">
    <property type="term" value="P:assembly of large subunit precursor of preribosome"/>
    <property type="evidence" value="ECO:0007669"/>
    <property type="project" value="UniProtKB-UniRule"/>
</dbReference>
<sequence>MAELFAEQQKIGNGIRFSFVVQSRRIGIHLHILRDCQTSQEFGAMEQFENDDEGYAFAERPNKSANKRECLEMEALGEELTALTHDRLMSLDLPEKLLSAVQEAQKISHGSARKRQRKFIGKLLRNTEVEPIQARLAHYKQLSALSIHDQHRVEHWRDKLVAGDNSAVNELLESWPEADRQKVRQLAQDAKKEQALAAPPKSARLLFRYLREIMLQSEDEA</sequence>
<dbReference type="EMBL" id="CP044205">
    <property type="protein sequence ID" value="QFY44747.1"/>
    <property type="molecule type" value="Genomic_DNA"/>
</dbReference>
<keyword evidence="7" id="KW-1185">Reference proteome</keyword>
<protein>
    <recommendedName>
        <fullName evidence="5">Dual-action ribosomal maturation protein DarP</fullName>
    </recommendedName>
    <alternativeName>
        <fullName evidence="5">Large ribosomal subunit assembly factor DarP</fullName>
    </alternativeName>
</protein>
<accession>A0A5Q0BRP9</accession>
<comment type="subcellular location">
    <subcellularLocation>
        <location evidence="5">Cytoplasm</location>
    </subcellularLocation>
    <text evidence="5">Associates with late stage pre-50S ribosomal subunits.</text>
</comment>
<keyword evidence="4 5" id="KW-0694">RNA-binding</keyword>
<evidence type="ECO:0000256" key="3">
    <source>
        <dbReference type="ARBA" id="ARBA00022730"/>
    </source>
</evidence>
<dbReference type="PANTHER" id="PTHR38101">
    <property type="entry name" value="UPF0307 PROTEIN YJGA"/>
    <property type="match status" value="1"/>
</dbReference>
<comment type="function">
    <text evidence="5">Member of a network of 50S ribosomal subunit biogenesis factors which assembles along the 30S-50S interface, preventing incorrect 23S rRNA structures from forming. Promotes peptidyl transferase center (PTC) maturation.</text>
</comment>
<gene>
    <name evidence="5" type="primary">darP</name>
    <name evidence="6" type="ORF">F6R98_20690</name>
</gene>
<dbReference type="CDD" id="cd16331">
    <property type="entry name" value="YjgA-like"/>
    <property type="match status" value="1"/>
</dbReference>
<dbReference type="OrthoDB" id="5293604at2"/>
<evidence type="ECO:0000313" key="7">
    <source>
        <dbReference type="Proteomes" id="UP000325755"/>
    </source>
</evidence>
<evidence type="ECO:0000256" key="1">
    <source>
        <dbReference type="ARBA" id="ARBA00022490"/>
    </source>
</evidence>
<keyword evidence="1 5" id="KW-0963">Cytoplasm</keyword>
<evidence type="ECO:0000256" key="4">
    <source>
        <dbReference type="ARBA" id="ARBA00022884"/>
    </source>
</evidence>
<dbReference type="GO" id="GO:0043022">
    <property type="term" value="F:ribosome binding"/>
    <property type="evidence" value="ECO:0007669"/>
    <property type="project" value="UniProtKB-UniRule"/>
</dbReference>
<dbReference type="AlphaFoldDB" id="A0A5Q0BRP9"/>
<proteinExistence type="inferred from homology"/>
<reference evidence="6 7" key="1">
    <citation type="submission" date="2019-09" db="EMBL/GenBank/DDBJ databases">
        <title>Ecophysiology of the spiral-shaped methanotroph Methylospira mobilis as revealed by the complete genome sequence.</title>
        <authorList>
            <person name="Oshkin I.Y."/>
            <person name="Dedysh S.N."/>
            <person name="Miroshnikov K."/>
            <person name="Danilova O.V."/>
            <person name="Hakobyan A."/>
            <person name="Liesack W."/>
        </authorList>
    </citation>
    <scope>NUCLEOTIDE SEQUENCE [LARGE SCALE GENOMIC DNA]</scope>
    <source>
        <strain evidence="6 7">Shm1</strain>
    </source>
</reference>
<dbReference type="FunCoup" id="A0A5Q0BRP9">
    <property type="interactions" value="82"/>
</dbReference>
<evidence type="ECO:0000256" key="5">
    <source>
        <dbReference type="HAMAP-Rule" id="MF_00765"/>
    </source>
</evidence>
<dbReference type="NCBIfam" id="NF003593">
    <property type="entry name" value="PRK05255.1-1"/>
    <property type="match status" value="1"/>
</dbReference>
<dbReference type="GO" id="GO:0005829">
    <property type="term" value="C:cytosol"/>
    <property type="evidence" value="ECO:0007669"/>
    <property type="project" value="TreeGrafter"/>
</dbReference>
<dbReference type="InParanoid" id="A0A5Q0BRP9"/>
<dbReference type="PANTHER" id="PTHR38101:SF1">
    <property type="entry name" value="UPF0307 PROTEIN YJGA"/>
    <property type="match status" value="1"/>
</dbReference>
<dbReference type="KEGG" id="mmob:F6R98_20690"/>
<dbReference type="Gene3D" id="1.10.60.30">
    <property type="entry name" value="PSPTO4464-like domains"/>
    <property type="match status" value="2"/>
</dbReference>
<dbReference type="HAMAP" id="MF_00765">
    <property type="entry name" value="DarP"/>
    <property type="match status" value="1"/>
</dbReference>
<organism evidence="6 7">
    <name type="scientific">Candidatus Methylospira mobilis</name>
    <dbReference type="NCBI Taxonomy" id="1808979"/>
    <lineage>
        <taxon>Bacteria</taxon>
        <taxon>Pseudomonadati</taxon>
        <taxon>Pseudomonadota</taxon>
        <taxon>Gammaproteobacteria</taxon>
        <taxon>Methylococcales</taxon>
        <taxon>Methylococcaceae</taxon>
        <taxon>Candidatus Methylospira</taxon>
    </lineage>
</organism>
<dbReference type="InterPro" id="IPR023153">
    <property type="entry name" value="DarP_sf"/>
</dbReference>
<evidence type="ECO:0000256" key="2">
    <source>
        <dbReference type="ARBA" id="ARBA00022517"/>
    </source>
</evidence>
<keyword evidence="3 5" id="KW-0699">rRNA-binding</keyword>
<evidence type="ECO:0000313" key="6">
    <source>
        <dbReference type="EMBL" id="QFY44747.1"/>
    </source>
</evidence>
<keyword evidence="2 5" id="KW-0690">Ribosome biogenesis</keyword>
<dbReference type="GO" id="GO:0019843">
    <property type="term" value="F:rRNA binding"/>
    <property type="evidence" value="ECO:0007669"/>
    <property type="project" value="UniProtKB-UniRule"/>
</dbReference>
<dbReference type="Proteomes" id="UP000325755">
    <property type="component" value="Chromosome"/>
</dbReference>
<comment type="similarity">
    <text evidence="5">Belongs to the DarP family.</text>
</comment>
<dbReference type="Pfam" id="PF04751">
    <property type="entry name" value="DarP"/>
    <property type="match status" value="1"/>
</dbReference>
<dbReference type="InterPro" id="IPR006839">
    <property type="entry name" value="DarP"/>
</dbReference>
<name>A0A5Q0BRP9_9GAMM</name>
<dbReference type="SUPFAM" id="SSF158710">
    <property type="entry name" value="PSPTO4464-like"/>
    <property type="match status" value="1"/>
</dbReference>